<feature type="compositionally biased region" description="Pro residues" evidence="3">
    <location>
        <begin position="42"/>
        <end position="57"/>
    </location>
</feature>
<proteinExistence type="predicted"/>
<accession>A0A4V3HRY3</accession>
<feature type="compositionally biased region" description="Polar residues" evidence="3">
    <location>
        <begin position="1128"/>
        <end position="1141"/>
    </location>
</feature>
<evidence type="ECO:0000259" key="4">
    <source>
        <dbReference type="PROSITE" id="PS50048"/>
    </source>
</evidence>
<feature type="region of interest" description="Disordered" evidence="3">
    <location>
        <begin position="476"/>
        <end position="529"/>
    </location>
</feature>
<dbReference type="InterPro" id="IPR001138">
    <property type="entry name" value="Zn2Cys6_DnaBD"/>
</dbReference>
<feature type="compositionally biased region" description="Low complexity" evidence="3">
    <location>
        <begin position="511"/>
        <end position="521"/>
    </location>
</feature>
<keyword evidence="2" id="KW-0175">Coiled coil</keyword>
<evidence type="ECO:0000256" key="1">
    <source>
        <dbReference type="ARBA" id="ARBA00023242"/>
    </source>
</evidence>
<feature type="region of interest" description="Disordered" evidence="3">
    <location>
        <begin position="661"/>
        <end position="732"/>
    </location>
</feature>
<evidence type="ECO:0000313" key="5">
    <source>
        <dbReference type="EMBL" id="TDZ33499.1"/>
    </source>
</evidence>
<keyword evidence="1" id="KW-0539">Nucleus</keyword>
<feature type="domain" description="Zn(2)-C6 fungal-type" evidence="4">
    <location>
        <begin position="261"/>
        <end position="290"/>
    </location>
</feature>
<dbReference type="PANTHER" id="PTHR47785">
    <property type="entry name" value="ZN(II)2CYS6 TRANSCRIPTION FACTOR (EUROFUNG)-RELATED-RELATED"/>
    <property type="match status" value="1"/>
</dbReference>
<dbReference type="Pfam" id="PF00172">
    <property type="entry name" value="Zn_clus"/>
    <property type="match status" value="1"/>
</dbReference>
<name>A0A4V3HRY3_9PEZI</name>
<dbReference type="PANTHER" id="PTHR47785:SF4">
    <property type="entry name" value="ZN(II)2CYS6 TRANSCRIPTION FACTOR (EUROFUNG)"/>
    <property type="match status" value="1"/>
</dbReference>
<feature type="region of interest" description="Disordered" evidence="3">
    <location>
        <begin position="1"/>
        <end position="263"/>
    </location>
</feature>
<dbReference type="PROSITE" id="PS50048">
    <property type="entry name" value="ZN2_CY6_FUNGAL_2"/>
    <property type="match status" value="1"/>
</dbReference>
<feature type="compositionally biased region" description="Low complexity" evidence="3">
    <location>
        <begin position="692"/>
        <end position="709"/>
    </location>
</feature>
<feature type="compositionally biased region" description="Basic and acidic residues" evidence="3">
    <location>
        <begin position="402"/>
        <end position="411"/>
    </location>
</feature>
<reference evidence="5 6" key="1">
    <citation type="submission" date="2018-11" db="EMBL/GenBank/DDBJ databases">
        <title>Genome sequence and assembly of Colletotrichum spinosum.</title>
        <authorList>
            <person name="Gan P."/>
            <person name="Shirasu K."/>
        </authorList>
    </citation>
    <scope>NUCLEOTIDE SEQUENCE [LARGE SCALE GENOMIC DNA]</scope>
    <source>
        <strain evidence="5 6">CBS 515.97</strain>
    </source>
</reference>
<feature type="compositionally biased region" description="Pro residues" evidence="3">
    <location>
        <begin position="1147"/>
        <end position="1168"/>
    </location>
</feature>
<feature type="compositionally biased region" description="Low complexity" evidence="3">
    <location>
        <begin position="64"/>
        <end position="73"/>
    </location>
</feature>
<protein>
    <recommendedName>
        <fullName evidence="4">Zn(2)-C6 fungal-type domain-containing protein</fullName>
    </recommendedName>
</protein>
<feature type="compositionally biased region" description="Basic and acidic residues" evidence="3">
    <location>
        <begin position="137"/>
        <end position="149"/>
    </location>
</feature>
<dbReference type="GO" id="GO:0008270">
    <property type="term" value="F:zinc ion binding"/>
    <property type="evidence" value="ECO:0007669"/>
    <property type="project" value="InterPro"/>
</dbReference>
<dbReference type="PROSITE" id="PS00463">
    <property type="entry name" value="ZN2_CY6_FUNGAL_1"/>
    <property type="match status" value="1"/>
</dbReference>
<dbReference type="EMBL" id="QAPG01000064">
    <property type="protein sequence ID" value="TDZ33499.1"/>
    <property type="molecule type" value="Genomic_DNA"/>
</dbReference>
<dbReference type="CDD" id="cd00067">
    <property type="entry name" value="GAL4"/>
    <property type="match status" value="1"/>
</dbReference>
<feature type="compositionally biased region" description="Pro residues" evidence="3">
    <location>
        <begin position="120"/>
        <end position="135"/>
    </location>
</feature>
<comment type="caution">
    <text evidence="5">The sequence shown here is derived from an EMBL/GenBank/DDBJ whole genome shotgun (WGS) entry which is preliminary data.</text>
</comment>
<feature type="region of interest" description="Disordered" evidence="3">
    <location>
        <begin position="1128"/>
        <end position="1172"/>
    </location>
</feature>
<feature type="compositionally biased region" description="Pro residues" evidence="3">
    <location>
        <begin position="214"/>
        <end position="227"/>
    </location>
</feature>
<evidence type="ECO:0000256" key="2">
    <source>
        <dbReference type="SAM" id="Coils"/>
    </source>
</evidence>
<dbReference type="AlphaFoldDB" id="A0A4V3HRY3"/>
<feature type="compositionally biased region" description="Low complexity" evidence="3">
    <location>
        <begin position="23"/>
        <end position="41"/>
    </location>
</feature>
<gene>
    <name evidence="5" type="ORF">C8035_v011925</name>
</gene>
<sequence>MDPGQPDSKRPRLSMNTPSSWSPTGGAPPLQQQQQQQNQLPPLHPPHPATTLPPTPHQPHSAHHPAPLSSYHPGQPSYPPRPADPHHPPHPAQHHPDERRHHEQESPYTPLQDHYRHPQSPSPAHPSYHPYPPRDPGAVKREPQDESLNHPRRPHSTGGAPPDGLPPPQGPHPPPPHSAPPPVPQYAEDPRRHMSYDSAPPQMPPTPGGYRSNYPPPQMSQQPPPQQYEPAPYHSQPPPESLYNVSYTSTQKRKATRASQACDSCRQLKAKCDETKPCKSCKEKGVECKYRDPVPKAIDKSQTDILESVDNLTKKMDQMEQRLLERVQEALISMLNPQAMKRIKVETDGVVSSPSPISTKSPPTKSAAYPVESYATRVEPQPMSVEEPSYIPDAVDEGMESDATRDDDDRPPGPIMVPEAPSIPVNHTVTNSMLLQWPAIRSLTQPILTHLGIKHPEEFPLRVEEKRGLLKIFGRGEGSGAASSSSSTKELNVAAEQQQHGTVDAGEDSFSEPAASPSPSDNWGHVGSLSPPNLASYSSSTLTPDGNPDYSESKVYEYVESFKENILFMHPILAPKDLNNLVKRFLDTVNAERRGGRAQNPGVAKFANMHAEFSNKRKRSPGVDQPEEPVQPRKIGKPNRTIDSALVLVILALGKICLHRSKIPDPSEPPRNSQNSPMHRNGYPTSPGPGGQASPPSYSSHSHSSGLPSPKEHANNLGGNRRHSMQGAGIGSTSARRNYDIIPGLEYFAVASDIFGTHAGGMTLKHAQTWIFCGLYYGQLGRVLQSHSYLLEADKALQSIMRRDLNRFHKLKETFSSGVITDKRDNIMLLTYWTISQLESDILAELNLIQQPYVLKYENKMPWPNLELVKEDFGSRVAQGYFGQLYLRKTLNRLTASLYDPLRIDVDPMKKFEEGIYELENLRHMRWVGEEFRFSEDDDPATNIIDARLRAKYWGTQNIIYRLVIKMALDLSHQLKQKPPGASPEGDAAGTVGIFQSGDAASFIGHKVRTYDDLGDKINNFLRDGVRSLVKSTSAFHGIDQQRLLVTNIFGTAHAQWGNLLILAAGYRDPHMRQFIDGATLHNLFQRTIQMFKMHAHSTSALTHDMHVLEYLQRELFGSNGVDVTDPRMNTSFSSAASMTGPTRAPLAPPPLPVPQQPHPQAHPPPHPHQMSMAYAMQPNSASNSPSQVHRVLNHAPNHAPMYGHSYQGQPTPMQ</sequence>
<dbReference type="Proteomes" id="UP000295083">
    <property type="component" value="Unassembled WGS sequence"/>
</dbReference>
<feature type="coiled-coil region" evidence="2">
    <location>
        <begin position="302"/>
        <end position="329"/>
    </location>
</feature>
<feature type="compositionally biased region" description="Basic and acidic residues" evidence="3">
    <location>
        <begin position="94"/>
        <end position="105"/>
    </location>
</feature>
<evidence type="ECO:0000256" key="3">
    <source>
        <dbReference type="SAM" id="MobiDB-lite"/>
    </source>
</evidence>
<dbReference type="InterPro" id="IPR036864">
    <property type="entry name" value="Zn2-C6_fun-type_DNA-bd_sf"/>
</dbReference>
<organism evidence="5 6">
    <name type="scientific">Colletotrichum spinosum</name>
    <dbReference type="NCBI Taxonomy" id="1347390"/>
    <lineage>
        <taxon>Eukaryota</taxon>
        <taxon>Fungi</taxon>
        <taxon>Dikarya</taxon>
        <taxon>Ascomycota</taxon>
        <taxon>Pezizomycotina</taxon>
        <taxon>Sordariomycetes</taxon>
        <taxon>Hypocreomycetidae</taxon>
        <taxon>Glomerellales</taxon>
        <taxon>Glomerellaceae</taxon>
        <taxon>Colletotrichum</taxon>
        <taxon>Colletotrichum orbiculare species complex</taxon>
    </lineage>
</organism>
<evidence type="ECO:0000313" key="6">
    <source>
        <dbReference type="Proteomes" id="UP000295083"/>
    </source>
</evidence>
<keyword evidence="6" id="KW-1185">Reference proteome</keyword>
<dbReference type="SMART" id="SM00066">
    <property type="entry name" value="GAL4"/>
    <property type="match status" value="1"/>
</dbReference>
<dbReference type="Gene3D" id="4.10.240.10">
    <property type="entry name" value="Zn(2)-C6 fungal-type DNA-binding domain"/>
    <property type="match status" value="1"/>
</dbReference>
<feature type="region of interest" description="Disordered" evidence="3">
    <location>
        <begin position="613"/>
        <end position="638"/>
    </location>
</feature>
<feature type="region of interest" description="Disordered" evidence="3">
    <location>
        <begin position="398"/>
        <end position="424"/>
    </location>
</feature>
<dbReference type="GO" id="GO:0000981">
    <property type="term" value="F:DNA-binding transcription factor activity, RNA polymerase II-specific"/>
    <property type="evidence" value="ECO:0007669"/>
    <property type="project" value="InterPro"/>
</dbReference>
<dbReference type="SUPFAM" id="SSF57701">
    <property type="entry name" value="Zn2/Cys6 DNA-binding domain"/>
    <property type="match status" value="1"/>
</dbReference>
<feature type="compositionally biased region" description="Pro residues" evidence="3">
    <location>
        <begin position="163"/>
        <end position="184"/>
    </location>
</feature>
<dbReference type="InterPro" id="IPR053181">
    <property type="entry name" value="EcdB-like_regulator"/>
</dbReference>